<reference evidence="2 3" key="1">
    <citation type="journal article" date="2021" name="BMC Genomics">
        <title>Datura genome reveals duplications of psychoactive alkaloid biosynthetic genes and high mutation rate following tissue culture.</title>
        <authorList>
            <person name="Rajewski A."/>
            <person name="Carter-House D."/>
            <person name="Stajich J."/>
            <person name="Litt A."/>
        </authorList>
    </citation>
    <scope>NUCLEOTIDE SEQUENCE [LARGE SCALE GENOMIC DNA]</scope>
    <source>
        <strain evidence="2">AR-01</strain>
    </source>
</reference>
<dbReference type="InterPro" id="IPR044730">
    <property type="entry name" value="RNase_H-like_dom_plant"/>
</dbReference>
<dbReference type="PANTHER" id="PTHR47723">
    <property type="entry name" value="OS05G0353850 PROTEIN"/>
    <property type="match status" value="1"/>
</dbReference>
<dbReference type="InterPro" id="IPR036397">
    <property type="entry name" value="RNaseH_sf"/>
</dbReference>
<dbReference type="InterPro" id="IPR053151">
    <property type="entry name" value="RNase_H-like"/>
</dbReference>
<gene>
    <name evidence="2" type="ORF">HAX54_040100</name>
</gene>
<dbReference type="EMBL" id="JACEIK010000562">
    <property type="protein sequence ID" value="MCD7459100.1"/>
    <property type="molecule type" value="Genomic_DNA"/>
</dbReference>
<sequence>MEYISNLLLIDICNVIHNTEIGSRNMKDQHVWNLEAAGSSRCPTKQPLVGVNAKLLVELHNTQQHIYNYLSSTYAGKSGRPSIISIPITWIKPIGNWLKLNTDGCSNISKNATGIGGTVRNNNGVLMMAFAKGLQFCTNNSAELRAALEGLLWCHYRDMKNVILEMDS</sequence>
<name>A0ABS8SJX1_DATST</name>
<dbReference type="InterPro" id="IPR012337">
    <property type="entry name" value="RNaseH-like_sf"/>
</dbReference>
<dbReference type="Gene3D" id="3.30.420.10">
    <property type="entry name" value="Ribonuclease H-like superfamily/Ribonuclease H"/>
    <property type="match status" value="1"/>
</dbReference>
<dbReference type="InterPro" id="IPR002156">
    <property type="entry name" value="RNaseH_domain"/>
</dbReference>
<dbReference type="CDD" id="cd06222">
    <property type="entry name" value="RNase_H_like"/>
    <property type="match status" value="1"/>
</dbReference>
<dbReference type="PROSITE" id="PS50879">
    <property type="entry name" value="RNASE_H_1"/>
    <property type="match status" value="1"/>
</dbReference>
<feature type="domain" description="RNase H type-1" evidence="1">
    <location>
        <begin position="94"/>
        <end position="168"/>
    </location>
</feature>
<dbReference type="Proteomes" id="UP000823775">
    <property type="component" value="Unassembled WGS sequence"/>
</dbReference>
<keyword evidence="3" id="KW-1185">Reference proteome</keyword>
<dbReference type="SUPFAM" id="SSF53098">
    <property type="entry name" value="Ribonuclease H-like"/>
    <property type="match status" value="1"/>
</dbReference>
<accession>A0ABS8SJX1</accession>
<dbReference type="PANTHER" id="PTHR47723:SF7">
    <property type="entry name" value="RNASE H FAMILY PROTEIN"/>
    <property type="match status" value="1"/>
</dbReference>
<dbReference type="Pfam" id="PF13456">
    <property type="entry name" value="RVT_3"/>
    <property type="match status" value="1"/>
</dbReference>
<evidence type="ECO:0000259" key="1">
    <source>
        <dbReference type="PROSITE" id="PS50879"/>
    </source>
</evidence>
<proteinExistence type="predicted"/>
<evidence type="ECO:0000313" key="3">
    <source>
        <dbReference type="Proteomes" id="UP000823775"/>
    </source>
</evidence>
<evidence type="ECO:0000313" key="2">
    <source>
        <dbReference type="EMBL" id="MCD7459100.1"/>
    </source>
</evidence>
<organism evidence="2 3">
    <name type="scientific">Datura stramonium</name>
    <name type="common">Jimsonweed</name>
    <name type="synonym">Common thornapple</name>
    <dbReference type="NCBI Taxonomy" id="4076"/>
    <lineage>
        <taxon>Eukaryota</taxon>
        <taxon>Viridiplantae</taxon>
        <taxon>Streptophyta</taxon>
        <taxon>Embryophyta</taxon>
        <taxon>Tracheophyta</taxon>
        <taxon>Spermatophyta</taxon>
        <taxon>Magnoliopsida</taxon>
        <taxon>eudicotyledons</taxon>
        <taxon>Gunneridae</taxon>
        <taxon>Pentapetalae</taxon>
        <taxon>asterids</taxon>
        <taxon>lamiids</taxon>
        <taxon>Solanales</taxon>
        <taxon>Solanaceae</taxon>
        <taxon>Solanoideae</taxon>
        <taxon>Datureae</taxon>
        <taxon>Datura</taxon>
    </lineage>
</organism>
<protein>
    <recommendedName>
        <fullName evidence="1">RNase H type-1 domain-containing protein</fullName>
    </recommendedName>
</protein>
<comment type="caution">
    <text evidence="2">The sequence shown here is derived from an EMBL/GenBank/DDBJ whole genome shotgun (WGS) entry which is preliminary data.</text>
</comment>